<evidence type="ECO:0000313" key="4">
    <source>
        <dbReference type="Proteomes" id="UP000642094"/>
    </source>
</evidence>
<keyword evidence="1" id="KW-0175">Coiled coil</keyword>
<feature type="domain" description="PIN like" evidence="2">
    <location>
        <begin position="2"/>
        <end position="213"/>
    </location>
</feature>
<protein>
    <recommendedName>
        <fullName evidence="2">PIN like domain-containing protein</fullName>
    </recommendedName>
</protein>
<reference evidence="3 4" key="1">
    <citation type="journal article" date="2020" name="ISME J.">
        <title>Comparative genomics reveals insights into cyanobacterial evolution and habitat adaptation.</title>
        <authorList>
            <person name="Chen M.Y."/>
            <person name="Teng W.K."/>
            <person name="Zhao L."/>
            <person name="Hu C.X."/>
            <person name="Zhou Y.K."/>
            <person name="Han B.P."/>
            <person name="Song L.R."/>
            <person name="Shu W.S."/>
        </authorList>
    </citation>
    <scope>NUCLEOTIDE SEQUENCE [LARGE SCALE GENOMIC DNA]</scope>
    <source>
        <strain evidence="3 4">FACHB-723</strain>
    </source>
</reference>
<name>A0ABR8A1C5_9CYAN</name>
<evidence type="ECO:0000259" key="2">
    <source>
        <dbReference type="Pfam" id="PF18476"/>
    </source>
</evidence>
<dbReference type="EMBL" id="JACJQB010000060">
    <property type="protein sequence ID" value="MBD2189919.1"/>
    <property type="molecule type" value="Genomic_DNA"/>
</dbReference>
<proteinExistence type="predicted"/>
<organism evidence="3 4">
    <name type="scientific">Pseudanabaena mucicola FACHB-723</name>
    <dbReference type="NCBI Taxonomy" id="2692860"/>
    <lineage>
        <taxon>Bacteria</taxon>
        <taxon>Bacillati</taxon>
        <taxon>Cyanobacteriota</taxon>
        <taxon>Cyanophyceae</taxon>
        <taxon>Pseudanabaenales</taxon>
        <taxon>Pseudanabaenaceae</taxon>
        <taxon>Pseudanabaena</taxon>
    </lineage>
</organism>
<dbReference type="Pfam" id="PF18476">
    <property type="entry name" value="PIN_8"/>
    <property type="match status" value="1"/>
</dbReference>
<evidence type="ECO:0000256" key="1">
    <source>
        <dbReference type="SAM" id="Coils"/>
    </source>
</evidence>
<accession>A0ABR8A1C5</accession>
<dbReference type="Proteomes" id="UP000642094">
    <property type="component" value="Unassembled WGS sequence"/>
</dbReference>
<keyword evidence="4" id="KW-1185">Reference proteome</keyword>
<feature type="coiled-coil region" evidence="1">
    <location>
        <begin position="235"/>
        <end position="262"/>
    </location>
</feature>
<evidence type="ECO:0000313" key="3">
    <source>
        <dbReference type="EMBL" id="MBD2189919.1"/>
    </source>
</evidence>
<gene>
    <name evidence="3" type="ORF">H6F41_17450</name>
</gene>
<comment type="caution">
    <text evidence="3">The sequence shown here is derived from an EMBL/GenBank/DDBJ whole genome shotgun (WGS) entry which is preliminary data.</text>
</comment>
<dbReference type="InterPro" id="IPR041578">
    <property type="entry name" value="PIN_8"/>
</dbReference>
<sequence length="378" mass="45644">MDTRKEFLETFKYIKDRIVFASQSIIEFHNNRITNIKRQQQEFQRIRKNISSSTTKIKRANDEALSSFQDIKSLFKKFPLDYTFQEEENLLEEYQKKIIEKLEEAQEFLPNYMNDEILNTLSELFLQRANESFSNDEIKEFEEEGEKRYKAKIPPGYTDNDKDENKYGDLIIWKEMIAIAKRESKPLIFITDERKEDLWEMNEKLLLFPRLELIKEFYLETKQFFWIYSSDNFLKKIARSNNKTEEEELKKAIREISETQEIHRLVGEFISVWNTFESRLRLMIYSDEDITQKVKSRYNNLQHIPIHFIAEQLHYKELLDLRDVQEILSLRQFRNKLVHNDIAPTIEELNMLIYRLNELCENLKIDEDKDEGFSTKSS</sequence>